<protein>
    <recommendedName>
        <fullName evidence="4 11">6-carboxyhexanoate--CoA ligase</fullName>
        <ecNumber evidence="4 11">6.2.1.14</ecNumber>
    </recommendedName>
    <alternativeName>
        <fullName evidence="11">Pimeloyl-CoA synthase</fullName>
    </alternativeName>
</protein>
<proteinExistence type="inferred from homology"/>
<keyword evidence="9 11" id="KW-0460">Magnesium</keyword>
<dbReference type="EMBL" id="JAUSTR010000027">
    <property type="protein sequence ID" value="MDQ0163849.1"/>
    <property type="molecule type" value="Genomic_DNA"/>
</dbReference>
<gene>
    <name evidence="11" type="primary">bioW</name>
    <name evidence="12" type="ORF">J2S06_002977</name>
</gene>
<keyword evidence="13" id="KW-1185">Reference proteome</keyword>
<sequence length="248" mass="28325">MRAAEGGAHEDGGKHISGGEKLARFEDLQENALYLMQKAFTHARGTPDFFQLKVEAISEPIQFIPPLQPKWHDVKTVSKGRQLAKHFLSQCGIGDSVIEQSFVELEQNYHVRGAIVIDVHTGRRIDDRENRGIRVTRFDWDPNSYKKWLKEESIKDNTRMKEAIALATKVCSHEATVAELCWSDDPDYTTGYVASPNFGYQRISPLKELGDEQGGRIIFVDLKEDLESYLSFLEKTPVLIGWEEKEWI</sequence>
<evidence type="ECO:0000256" key="1">
    <source>
        <dbReference type="ARBA" id="ARBA00001946"/>
    </source>
</evidence>
<evidence type="ECO:0000256" key="9">
    <source>
        <dbReference type="ARBA" id="ARBA00022842"/>
    </source>
</evidence>
<dbReference type="Pfam" id="PF03744">
    <property type="entry name" value="BioW"/>
    <property type="match status" value="1"/>
</dbReference>
<comment type="caution">
    <text evidence="12">The sequence shown here is derived from an EMBL/GenBank/DDBJ whole genome shotgun (WGS) entry which is preliminary data.</text>
</comment>
<evidence type="ECO:0000256" key="10">
    <source>
        <dbReference type="ARBA" id="ARBA00049553"/>
    </source>
</evidence>
<accession>A0ABT9VSK7</accession>
<keyword evidence="6 11" id="KW-0547">Nucleotide-binding</keyword>
<dbReference type="HAMAP" id="MF_00668">
    <property type="entry name" value="BioW"/>
    <property type="match status" value="1"/>
</dbReference>
<comment type="function">
    <text evidence="11">Catalyzes the transformation of pimelate into pimeloyl-CoA with concomitant hydrolysis of ATP to AMP.</text>
</comment>
<dbReference type="GO" id="GO:0042410">
    <property type="term" value="F:6-carboxyhexanoate-CoA ligase activity"/>
    <property type="evidence" value="ECO:0007669"/>
    <property type="project" value="UniProtKB-EC"/>
</dbReference>
<dbReference type="NCBIfam" id="TIGR01204">
    <property type="entry name" value="bioW"/>
    <property type="match status" value="1"/>
</dbReference>
<dbReference type="Proteomes" id="UP001225646">
    <property type="component" value="Unassembled WGS sequence"/>
</dbReference>
<dbReference type="NCBIfam" id="NF002360">
    <property type="entry name" value="PRK01322.1"/>
    <property type="match status" value="1"/>
</dbReference>
<comment type="similarity">
    <text evidence="11">Belongs to the BioW family.</text>
</comment>
<reference evidence="12 13" key="1">
    <citation type="submission" date="2023-07" db="EMBL/GenBank/DDBJ databases">
        <title>Genomic Encyclopedia of Type Strains, Phase IV (KMG-IV): sequencing the most valuable type-strain genomes for metagenomic binning, comparative biology and taxonomic classification.</title>
        <authorList>
            <person name="Goeker M."/>
        </authorList>
    </citation>
    <scope>NUCLEOTIDE SEQUENCE [LARGE SCALE GENOMIC DNA]</scope>
    <source>
        <strain evidence="12 13">DSM 19092</strain>
    </source>
</reference>
<evidence type="ECO:0000256" key="8">
    <source>
        <dbReference type="ARBA" id="ARBA00022840"/>
    </source>
</evidence>
<dbReference type="EC" id="6.2.1.14" evidence="4 11"/>
<evidence type="ECO:0000256" key="5">
    <source>
        <dbReference type="ARBA" id="ARBA00022598"/>
    </source>
</evidence>
<comment type="subunit">
    <text evidence="3 11">Homodimer.</text>
</comment>
<organism evidence="12 13">
    <name type="scientific">Aeribacillus alveayuensis</name>
    <dbReference type="NCBI Taxonomy" id="279215"/>
    <lineage>
        <taxon>Bacteria</taxon>
        <taxon>Bacillati</taxon>
        <taxon>Bacillota</taxon>
        <taxon>Bacilli</taxon>
        <taxon>Bacillales</taxon>
        <taxon>Bacillaceae</taxon>
        <taxon>Aeribacillus</taxon>
    </lineage>
</organism>
<evidence type="ECO:0000256" key="4">
    <source>
        <dbReference type="ARBA" id="ARBA00012984"/>
    </source>
</evidence>
<evidence type="ECO:0000256" key="2">
    <source>
        <dbReference type="ARBA" id="ARBA00005075"/>
    </source>
</evidence>
<evidence type="ECO:0000313" key="13">
    <source>
        <dbReference type="Proteomes" id="UP001225646"/>
    </source>
</evidence>
<comment type="cofactor">
    <cofactor evidence="1 11">
        <name>Mg(2+)</name>
        <dbReference type="ChEBI" id="CHEBI:18420"/>
    </cofactor>
</comment>
<name>A0ABT9VSK7_9BACI</name>
<comment type="pathway">
    <text evidence="2 11">Metabolic intermediate metabolism; pimeloyl-CoA biosynthesis; pimeloyl-CoA from pimelate: step 1/1.</text>
</comment>
<dbReference type="InterPro" id="IPR005499">
    <property type="entry name" value="BioW"/>
</dbReference>
<keyword evidence="5 11" id="KW-0436">Ligase</keyword>
<keyword evidence="8 11" id="KW-0067">ATP-binding</keyword>
<evidence type="ECO:0000256" key="6">
    <source>
        <dbReference type="ARBA" id="ARBA00022741"/>
    </source>
</evidence>
<evidence type="ECO:0000256" key="7">
    <source>
        <dbReference type="ARBA" id="ARBA00022756"/>
    </source>
</evidence>
<keyword evidence="7 11" id="KW-0093">Biotin biosynthesis</keyword>
<comment type="catalytic activity">
    <reaction evidence="10 11">
        <text>heptanedioate + ATP + CoA = 6-carboxyhexanoyl-CoA + AMP + diphosphate</text>
        <dbReference type="Rhea" id="RHEA:14781"/>
        <dbReference type="ChEBI" id="CHEBI:30616"/>
        <dbReference type="ChEBI" id="CHEBI:33019"/>
        <dbReference type="ChEBI" id="CHEBI:36165"/>
        <dbReference type="ChEBI" id="CHEBI:57287"/>
        <dbReference type="ChEBI" id="CHEBI:57360"/>
        <dbReference type="ChEBI" id="CHEBI:456215"/>
        <dbReference type="EC" id="6.2.1.14"/>
    </reaction>
</comment>
<evidence type="ECO:0000313" key="12">
    <source>
        <dbReference type="EMBL" id="MDQ0163849.1"/>
    </source>
</evidence>
<evidence type="ECO:0000256" key="3">
    <source>
        <dbReference type="ARBA" id="ARBA00011738"/>
    </source>
</evidence>
<evidence type="ECO:0000256" key="11">
    <source>
        <dbReference type="HAMAP-Rule" id="MF_00668"/>
    </source>
</evidence>